<evidence type="ECO:0000256" key="7">
    <source>
        <dbReference type="ARBA" id="ARBA00023212"/>
    </source>
</evidence>
<evidence type="ECO:0000256" key="4">
    <source>
        <dbReference type="ARBA" id="ARBA00022574"/>
    </source>
</evidence>
<comment type="subcellular location">
    <subcellularLocation>
        <location evidence="1">Cell projection</location>
        <location evidence="1">Cilium</location>
    </subcellularLocation>
    <subcellularLocation>
        <location evidence="2">Cytoplasm</location>
        <location evidence="2">Cytoskeleton</location>
    </subcellularLocation>
</comment>
<dbReference type="PANTHER" id="PTHR14885:SF1">
    <property type="entry name" value="CILIA- AND FLAGELLA-ASSOCIATED PROTEIN 43"/>
    <property type="match status" value="1"/>
</dbReference>
<protein>
    <submittedName>
        <fullName evidence="9">Uncharacterized protein</fullName>
    </submittedName>
</protein>
<keyword evidence="8" id="KW-0966">Cell projection</keyword>
<evidence type="ECO:0000313" key="9">
    <source>
        <dbReference type="EMBL" id="KAK7904788.1"/>
    </source>
</evidence>
<evidence type="ECO:0000256" key="3">
    <source>
        <dbReference type="ARBA" id="ARBA00022490"/>
    </source>
</evidence>
<keyword evidence="4" id="KW-0853">WD repeat</keyword>
<dbReference type="Pfam" id="PF25828">
    <property type="entry name" value="CC_Cfap43"/>
    <property type="match status" value="1"/>
</dbReference>
<evidence type="ECO:0000256" key="1">
    <source>
        <dbReference type="ARBA" id="ARBA00004138"/>
    </source>
</evidence>
<dbReference type="AlphaFoldDB" id="A0AAW0NQT8"/>
<dbReference type="GO" id="GO:0005930">
    <property type="term" value="C:axoneme"/>
    <property type="evidence" value="ECO:0007669"/>
    <property type="project" value="TreeGrafter"/>
</dbReference>
<dbReference type="Proteomes" id="UP001460270">
    <property type="component" value="Unassembled WGS sequence"/>
</dbReference>
<evidence type="ECO:0000256" key="2">
    <source>
        <dbReference type="ARBA" id="ARBA00004245"/>
    </source>
</evidence>
<evidence type="ECO:0000256" key="5">
    <source>
        <dbReference type="ARBA" id="ARBA00022737"/>
    </source>
</evidence>
<comment type="caution">
    <text evidence="9">The sequence shown here is derived from an EMBL/GenBank/DDBJ whole genome shotgun (WGS) entry which is preliminary data.</text>
</comment>
<evidence type="ECO:0000313" key="10">
    <source>
        <dbReference type="Proteomes" id="UP001460270"/>
    </source>
</evidence>
<gene>
    <name evidence="9" type="ORF">WMY93_017395</name>
</gene>
<evidence type="ECO:0000256" key="8">
    <source>
        <dbReference type="ARBA" id="ARBA00023273"/>
    </source>
</evidence>
<accession>A0AAW0NQT8</accession>
<keyword evidence="5" id="KW-0677">Repeat</keyword>
<reference evidence="10" key="1">
    <citation type="submission" date="2024-04" db="EMBL/GenBank/DDBJ databases">
        <title>Salinicola lusitanus LLJ914,a marine bacterium isolated from the Okinawa Trough.</title>
        <authorList>
            <person name="Li J."/>
        </authorList>
    </citation>
    <scope>NUCLEOTIDE SEQUENCE [LARGE SCALE GENOMIC DNA]</scope>
</reference>
<keyword evidence="3" id="KW-0963">Cytoplasm</keyword>
<dbReference type="PANTHER" id="PTHR14885">
    <property type="entry name" value="CILIA- AND FLAGELLA-ASSOCIATED PROTEIN 43-RELATED"/>
    <property type="match status" value="1"/>
</dbReference>
<name>A0AAW0NQT8_9GOBI</name>
<dbReference type="EMBL" id="JBBPFD010000012">
    <property type="protein sequence ID" value="KAK7904788.1"/>
    <property type="molecule type" value="Genomic_DNA"/>
</dbReference>
<proteinExistence type="predicted"/>
<keyword evidence="10" id="KW-1185">Reference proteome</keyword>
<evidence type="ECO:0000256" key="6">
    <source>
        <dbReference type="ARBA" id="ARBA00023054"/>
    </source>
</evidence>
<keyword evidence="6" id="KW-0175">Coiled coil</keyword>
<sequence>MPENLNPIIWERFCLFRRTKIEKEHKVKMNALTLAEMQAFLQKRREEDKAAVDEIKTISEELERLHKVKNRFMLDIKIQYLLKWGYVEESNTGATANYSESLLLHRNVVEDMIKTNTTLGEQKISTMVACKDFRMLIEDRQNKARDIKTLKLSEKQREYLQKEKSKKSQESKVSQQIKLMEETIAFKEKSHLKNVEHRKKKIEQLKGQATLKFDKSSVFDCQISDTEVCVAERNLFPDKADDPALQTEERYQEIIQRAKLKDLAQAQVEELYLLAAEVERQRTKNFPSLSQLHY</sequence>
<organism evidence="9 10">
    <name type="scientific">Mugilogobius chulae</name>
    <name type="common">yellowstripe goby</name>
    <dbReference type="NCBI Taxonomy" id="88201"/>
    <lineage>
        <taxon>Eukaryota</taxon>
        <taxon>Metazoa</taxon>
        <taxon>Chordata</taxon>
        <taxon>Craniata</taxon>
        <taxon>Vertebrata</taxon>
        <taxon>Euteleostomi</taxon>
        <taxon>Actinopterygii</taxon>
        <taxon>Neopterygii</taxon>
        <taxon>Teleostei</taxon>
        <taxon>Neoteleostei</taxon>
        <taxon>Acanthomorphata</taxon>
        <taxon>Gobiaria</taxon>
        <taxon>Gobiiformes</taxon>
        <taxon>Gobioidei</taxon>
        <taxon>Gobiidae</taxon>
        <taxon>Gobionellinae</taxon>
        <taxon>Mugilogobius</taxon>
    </lineage>
</organism>
<keyword evidence="7" id="KW-0206">Cytoskeleton</keyword>
<dbReference type="GO" id="GO:0007288">
    <property type="term" value="P:sperm axoneme assembly"/>
    <property type="evidence" value="ECO:0007669"/>
    <property type="project" value="TreeGrafter"/>
</dbReference>